<protein>
    <recommendedName>
        <fullName evidence="11">Biosynthetic peptidoglycan transglycosylase</fullName>
        <ecNumber evidence="11">2.4.99.28</ecNumber>
    </recommendedName>
    <alternativeName>
        <fullName evidence="11">Glycan polymerase</fullName>
    </alternativeName>
    <alternativeName>
        <fullName evidence="11">Peptidoglycan glycosyltransferase MtgA</fullName>
        <shortName evidence="11">PGT</shortName>
    </alternativeName>
</protein>
<dbReference type="GO" id="GO:0009274">
    <property type="term" value="C:peptidoglycan-based cell wall"/>
    <property type="evidence" value="ECO:0007669"/>
    <property type="project" value="InterPro"/>
</dbReference>
<evidence type="ECO:0000259" key="12">
    <source>
        <dbReference type="Pfam" id="PF00912"/>
    </source>
</evidence>
<evidence type="ECO:0000313" key="13">
    <source>
        <dbReference type="EMBL" id="AHE98480.1"/>
    </source>
</evidence>
<evidence type="ECO:0000256" key="6">
    <source>
        <dbReference type="ARBA" id="ARBA00022960"/>
    </source>
</evidence>
<reference evidence="13 14" key="1">
    <citation type="submission" date="2013-12" db="EMBL/GenBank/DDBJ databases">
        <authorList>
            <consortium name="DOE Joint Genome Institute"/>
            <person name="Muyzer G."/>
            <person name="Huntemann M."/>
            <person name="Han J."/>
            <person name="Chen A."/>
            <person name="Kyrpides N."/>
            <person name="Mavromatis K."/>
            <person name="Markowitz V."/>
            <person name="Palaniappan K."/>
            <person name="Ivanova N."/>
            <person name="Schaumberg A."/>
            <person name="Pati A."/>
            <person name="Liolios K."/>
            <person name="Nordberg H.P."/>
            <person name="Cantor M.N."/>
            <person name="Hua S.X."/>
            <person name="Woyke T."/>
        </authorList>
    </citation>
    <scope>NUCLEOTIDE SEQUENCE [LARGE SCALE GENOMIC DNA]</scope>
    <source>
        <strain evidence="13 14">ARh 1</strain>
    </source>
</reference>
<dbReference type="SUPFAM" id="SSF53955">
    <property type="entry name" value="Lysozyme-like"/>
    <property type="match status" value="1"/>
</dbReference>
<dbReference type="Pfam" id="PF00912">
    <property type="entry name" value="Transgly"/>
    <property type="match status" value="1"/>
</dbReference>
<dbReference type="HOGENOM" id="CLU_006354_1_1_6"/>
<keyword evidence="3 11" id="KW-0328">Glycosyltransferase</keyword>
<dbReference type="KEGG" id="tti:THITH_09620"/>
<keyword evidence="4 11" id="KW-0808">Transferase</keyword>
<evidence type="ECO:0000256" key="7">
    <source>
        <dbReference type="ARBA" id="ARBA00022984"/>
    </source>
</evidence>
<evidence type="ECO:0000313" key="14">
    <source>
        <dbReference type="Proteomes" id="UP000005289"/>
    </source>
</evidence>
<comment type="function">
    <text evidence="11">Peptidoglycan polymerase that catalyzes glycan chain elongation from lipid-linked precursors.</text>
</comment>
<dbReference type="InterPro" id="IPR011812">
    <property type="entry name" value="Pep_trsgly"/>
</dbReference>
<organism evidence="13 14">
    <name type="scientific">Thioalkalivibrio paradoxus ARh 1</name>
    <dbReference type="NCBI Taxonomy" id="713585"/>
    <lineage>
        <taxon>Bacteria</taxon>
        <taxon>Pseudomonadati</taxon>
        <taxon>Pseudomonadota</taxon>
        <taxon>Gammaproteobacteria</taxon>
        <taxon>Chromatiales</taxon>
        <taxon>Ectothiorhodospiraceae</taxon>
        <taxon>Thioalkalivibrio</taxon>
    </lineage>
</organism>
<dbReference type="Proteomes" id="UP000005289">
    <property type="component" value="Chromosome"/>
</dbReference>
<dbReference type="GO" id="GO:0071555">
    <property type="term" value="P:cell wall organization"/>
    <property type="evidence" value="ECO:0007669"/>
    <property type="project" value="UniProtKB-KW"/>
</dbReference>
<dbReference type="EMBL" id="CP007029">
    <property type="protein sequence ID" value="AHE98480.1"/>
    <property type="molecule type" value="Genomic_DNA"/>
</dbReference>
<dbReference type="PANTHER" id="PTHR30400">
    <property type="entry name" value="MONOFUNCTIONAL BIOSYNTHETIC PEPTIDOGLYCAN TRANSGLYCOSYLASE"/>
    <property type="match status" value="1"/>
</dbReference>
<dbReference type="InterPro" id="IPR036950">
    <property type="entry name" value="PBP_transglycosylase"/>
</dbReference>
<evidence type="ECO:0000256" key="8">
    <source>
        <dbReference type="ARBA" id="ARBA00022989"/>
    </source>
</evidence>
<evidence type="ECO:0000256" key="5">
    <source>
        <dbReference type="ARBA" id="ARBA00022692"/>
    </source>
</evidence>
<comment type="pathway">
    <text evidence="11">Cell wall biogenesis; peptidoglycan biosynthesis.</text>
</comment>
<gene>
    <name evidence="11" type="primary">mtgA</name>
    <name evidence="13" type="ORF">THITH_09620</name>
</gene>
<keyword evidence="5 11" id="KW-0812">Transmembrane</keyword>
<keyword evidence="10 11" id="KW-0961">Cell wall biogenesis/degradation</keyword>
<dbReference type="GO" id="GO:0005886">
    <property type="term" value="C:plasma membrane"/>
    <property type="evidence" value="ECO:0007669"/>
    <property type="project" value="UniProtKB-SubCell"/>
</dbReference>
<dbReference type="GO" id="GO:0008955">
    <property type="term" value="F:peptidoglycan glycosyltransferase activity"/>
    <property type="evidence" value="ECO:0007669"/>
    <property type="project" value="UniProtKB-UniRule"/>
</dbReference>
<keyword evidence="2 11" id="KW-0997">Cell inner membrane</keyword>
<dbReference type="NCBIfam" id="TIGR02070">
    <property type="entry name" value="mono_pep_trsgly"/>
    <property type="match status" value="1"/>
</dbReference>
<dbReference type="GO" id="GO:0016763">
    <property type="term" value="F:pentosyltransferase activity"/>
    <property type="evidence" value="ECO:0007669"/>
    <property type="project" value="InterPro"/>
</dbReference>
<comment type="similarity">
    <text evidence="11">Belongs to the glycosyltransferase 51 family.</text>
</comment>
<dbReference type="STRING" id="713585.THITH_09620"/>
<keyword evidence="9 11" id="KW-0472">Membrane</keyword>
<evidence type="ECO:0000256" key="9">
    <source>
        <dbReference type="ARBA" id="ARBA00023136"/>
    </source>
</evidence>
<dbReference type="InterPro" id="IPR023346">
    <property type="entry name" value="Lysozyme-like_dom_sf"/>
</dbReference>
<dbReference type="GO" id="GO:0008360">
    <property type="term" value="P:regulation of cell shape"/>
    <property type="evidence" value="ECO:0007669"/>
    <property type="project" value="UniProtKB-KW"/>
</dbReference>
<comment type="subcellular location">
    <subcellularLocation>
        <location evidence="11">Cell inner membrane</location>
        <topology evidence="11">Single-pass membrane protein</topology>
    </subcellularLocation>
</comment>
<evidence type="ECO:0000256" key="11">
    <source>
        <dbReference type="HAMAP-Rule" id="MF_00766"/>
    </source>
</evidence>
<evidence type="ECO:0000256" key="2">
    <source>
        <dbReference type="ARBA" id="ARBA00022519"/>
    </source>
</evidence>
<dbReference type="HAMAP" id="MF_00766">
    <property type="entry name" value="PGT_MtgA"/>
    <property type="match status" value="1"/>
</dbReference>
<sequence>MRRRLARALVALFAFLLLLTALIVLLLRWVDPPYSMYMLSQGAPGTVPTLRTTWQPLETLPAHLPLAVVAAEDQRFPQHRGFDWVSIRQAVEQRLDGGSLRGASTISQQVAKNLFLWHGRSFLRKTVEAGFTLAIEALWPKARILEVYLNLAEWGPGVYGIEAAAGYHYGIPARSLSREQAAALAAILPSPRNWSPTSPSESVARRRQWIEQQMHQLGPGWLDPIRVDAAVPAHGS</sequence>
<dbReference type="GO" id="GO:0009252">
    <property type="term" value="P:peptidoglycan biosynthetic process"/>
    <property type="evidence" value="ECO:0007669"/>
    <property type="project" value="UniProtKB-UniRule"/>
</dbReference>
<name>W0DNL7_9GAMM</name>
<keyword evidence="8 11" id="KW-1133">Transmembrane helix</keyword>
<evidence type="ECO:0000256" key="3">
    <source>
        <dbReference type="ARBA" id="ARBA00022676"/>
    </source>
</evidence>
<feature type="domain" description="Glycosyl transferase family 51" evidence="12">
    <location>
        <begin position="51"/>
        <end position="215"/>
    </location>
</feature>
<evidence type="ECO:0000256" key="1">
    <source>
        <dbReference type="ARBA" id="ARBA00022475"/>
    </source>
</evidence>
<keyword evidence="14" id="KW-1185">Reference proteome</keyword>
<dbReference type="AlphaFoldDB" id="W0DNL7"/>
<comment type="catalytic activity">
    <reaction evidence="11">
        <text>[GlcNAc-(1-&gt;4)-Mur2Ac(oyl-L-Ala-gamma-D-Glu-L-Lys-D-Ala-D-Ala)](n)-di-trans,octa-cis-undecaprenyl diphosphate + beta-D-GlcNAc-(1-&gt;4)-Mur2Ac(oyl-L-Ala-gamma-D-Glu-L-Lys-D-Ala-D-Ala)-di-trans,octa-cis-undecaprenyl diphosphate = [GlcNAc-(1-&gt;4)-Mur2Ac(oyl-L-Ala-gamma-D-Glu-L-Lys-D-Ala-D-Ala)](n+1)-di-trans,octa-cis-undecaprenyl diphosphate + di-trans,octa-cis-undecaprenyl diphosphate + H(+)</text>
        <dbReference type="Rhea" id="RHEA:23708"/>
        <dbReference type="Rhea" id="RHEA-COMP:9602"/>
        <dbReference type="Rhea" id="RHEA-COMP:9603"/>
        <dbReference type="ChEBI" id="CHEBI:15378"/>
        <dbReference type="ChEBI" id="CHEBI:58405"/>
        <dbReference type="ChEBI" id="CHEBI:60033"/>
        <dbReference type="ChEBI" id="CHEBI:78435"/>
        <dbReference type="EC" id="2.4.99.28"/>
    </reaction>
</comment>
<dbReference type="InterPro" id="IPR001264">
    <property type="entry name" value="Glyco_trans_51"/>
</dbReference>
<evidence type="ECO:0000256" key="4">
    <source>
        <dbReference type="ARBA" id="ARBA00022679"/>
    </source>
</evidence>
<proteinExistence type="inferred from homology"/>
<dbReference type="PANTHER" id="PTHR30400:SF0">
    <property type="entry name" value="BIOSYNTHETIC PEPTIDOGLYCAN TRANSGLYCOSYLASE"/>
    <property type="match status" value="1"/>
</dbReference>
<keyword evidence="1 11" id="KW-1003">Cell membrane</keyword>
<accession>W0DNL7</accession>
<evidence type="ECO:0000256" key="10">
    <source>
        <dbReference type="ARBA" id="ARBA00023316"/>
    </source>
</evidence>
<dbReference type="UniPathway" id="UPA00219"/>
<keyword evidence="7 11" id="KW-0573">Peptidoglycan synthesis</keyword>
<dbReference type="Gene3D" id="1.10.3810.10">
    <property type="entry name" value="Biosynthetic peptidoglycan transglycosylase-like"/>
    <property type="match status" value="1"/>
</dbReference>
<dbReference type="EC" id="2.4.99.28" evidence="11"/>
<keyword evidence="6 11" id="KW-0133">Cell shape</keyword>